<feature type="transmembrane region" description="Helical" evidence="1">
    <location>
        <begin position="46"/>
        <end position="66"/>
    </location>
</feature>
<keyword evidence="1" id="KW-1133">Transmembrane helix</keyword>
<keyword evidence="3" id="KW-1185">Reference proteome</keyword>
<sequence>MVRIWDIFPPENWLEKLVNLLMNLMMGIAIYFYKKSRKFAWPIRKFLELLTLLLMGIGFMIVNMIISNFLRLVLL</sequence>
<feature type="transmembrane region" description="Helical" evidence="1">
    <location>
        <begin position="17"/>
        <end position="34"/>
    </location>
</feature>
<protein>
    <recommendedName>
        <fullName evidence="4">DUF4181 domain-containing protein</fullName>
    </recommendedName>
</protein>
<name>A0A398BF42_9BACI</name>
<accession>A0A398BF42</accession>
<keyword evidence="1" id="KW-0812">Transmembrane</keyword>
<gene>
    <name evidence="2" type="ORF">D1970_07170</name>
</gene>
<reference evidence="2 3" key="1">
    <citation type="submission" date="2018-08" db="EMBL/GenBank/DDBJ databases">
        <title>Bacillus jemisoniae sp. nov., Bacillus chryseoplanitiae sp. nov., Bacillus resnikiae sp. nov., and Bacillus frankliniae sp. nov., isolated from Viking spacecraft and associated surfaces.</title>
        <authorList>
            <person name="Seuylemezian A."/>
            <person name="Vaishampayan P."/>
        </authorList>
    </citation>
    <scope>NUCLEOTIDE SEQUENCE [LARGE SCALE GENOMIC DNA]</scope>
    <source>
        <strain evidence="2 3">JJ-247</strain>
    </source>
</reference>
<organism evidence="2 3">
    <name type="scientific">Mesobacillus zeae</name>
    <dbReference type="NCBI Taxonomy" id="1917180"/>
    <lineage>
        <taxon>Bacteria</taxon>
        <taxon>Bacillati</taxon>
        <taxon>Bacillota</taxon>
        <taxon>Bacilli</taxon>
        <taxon>Bacillales</taxon>
        <taxon>Bacillaceae</taxon>
        <taxon>Mesobacillus</taxon>
    </lineage>
</organism>
<evidence type="ECO:0000313" key="3">
    <source>
        <dbReference type="Proteomes" id="UP000265816"/>
    </source>
</evidence>
<evidence type="ECO:0008006" key="4">
    <source>
        <dbReference type="Google" id="ProtNLM"/>
    </source>
</evidence>
<keyword evidence="1" id="KW-0472">Membrane</keyword>
<dbReference type="EMBL" id="QWVT01000013">
    <property type="protein sequence ID" value="RID86300.1"/>
    <property type="molecule type" value="Genomic_DNA"/>
</dbReference>
<comment type="caution">
    <text evidence="2">The sequence shown here is derived from an EMBL/GenBank/DDBJ whole genome shotgun (WGS) entry which is preliminary data.</text>
</comment>
<proteinExistence type="predicted"/>
<dbReference type="Proteomes" id="UP000265816">
    <property type="component" value="Unassembled WGS sequence"/>
</dbReference>
<dbReference type="AlphaFoldDB" id="A0A398BF42"/>
<evidence type="ECO:0000313" key="2">
    <source>
        <dbReference type="EMBL" id="RID86300.1"/>
    </source>
</evidence>
<evidence type="ECO:0000256" key="1">
    <source>
        <dbReference type="SAM" id="Phobius"/>
    </source>
</evidence>